<gene>
    <name evidence="2" type="ORF">C1I91_27170</name>
</gene>
<evidence type="ECO:0000313" key="3">
    <source>
        <dbReference type="Proteomes" id="UP000286268"/>
    </source>
</evidence>
<feature type="domain" description="Glycosyltransferase 2-like" evidence="1">
    <location>
        <begin position="7"/>
        <end position="113"/>
    </location>
</feature>
<proteinExistence type="predicted"/>
<dbReference type="PANTHER" id="PTHR22916:SF3">
    <property type="entry name" value="UDP-GLCNAC:BETAGAL BETA-1,3-N-ACETYLGLUCOSAMINYLTRANSFERASE-LIKE PROTEIN 1"/>
    <property type="match status" value="1"/>
</dbReference>
<sequence length="297" mass="34738">MKENFVTIFTPTYNRGNLLGELYETLTRQTNDNFEWLIYDDGSSDNTEEIVNSFIRENKVGIRYTKAKNGGKHVAINNGSELAIGELFFIVDSDDMLTYDAVDYILTYWKSIPDDKKHLYAGVGSNRAILDKDNNKVVKKLKNEYIDASFTEFSLLLNNKADKAEVFRTELLRKYKFPVFENENFMTEAVIWFKMADDGYIMRWFDEAIYICKYREDGLTQNSFKVRLKNLNGTCHAYNLLSSYKLPKKNIIRYKANYFRFGLHKGNTIGKLKDSLIDRRYWIVSSILGRILYIKDS</sequence>
<accession>A0A3R5QXL2</accession>
<dbReference type="AlphaFoldDB" id="A0A3R5QXL2"/>
<organism evidence="2 3">
    <name type="scientific">Clostridium manihotivorum</name>
    <dbReference type="NCBI Taxonomy" id="2320868"/>
    <lineage>
        <taxon>Bacteria</taxon>
        <taxon>Bacillati</taxon>
        <taxon>Bacillota</taxon>
        <taxon>Clostridia</taxon>
        <taxon>Eubacteriales</taxon>
        <taxon>Clostridiaceae</taxon>
        <taxon>Clostridium</taxon>
    </lineage>
</organism>
<dbReference type="PANTHER" id="PTHR22916">
    <property type="entry name" value="GLYCOSYLTRANSFERASE"/>
    <property type="match status" value="1"/>
</dbReference>
<dbReference type="GO" id="GO:0016758">
    <property type="term" value="F:hexosyltransferase activity"/>
    <property type="evidence" value="ECO:0007669"/>
    <property type="project" value="UniProtKB-ARBA"/>
</dbReference>
<dbReference type="Gene3D" id="3.90.550.10">
    <property type="entry name" value="Spore Coat Polysaccharide Biosynthesis Protein SpsA, Chain A"/>
    <property type="match status" value="1"/>
</dbReference>
<dbReference type="InterPro" id="IPR029044">
    <property type="entry name" value="Nucleotide-diphossugar_trans"/>
</dbReference>
<name>A0A3R5QXL2_9CLOT</name>
<dbReference type="OrthoDB" id="9810303at2"/>
<evidence type="ECO:0000259" key="1">
    <source>
        <dbReference type="Pfam" id="PF00535"/>
    </source>
</evidence>
<dbReference type="InterPro" id="IPR001173">
    <property type="entry name" value="Glyco_trans_2-like"/>
</dbReference>
<keyword evidence="3" id="KW-1185">Reference proteome</keyword>
<evidence type="ECO:0000313" key="2">
    <source>
        <dbReference type="EMBL" id="QAA35032.1"/>
    </source>
</evidence>
<dbReference type="SUPFAM" id="SSF53448">
    <property type="entry name" value="Nucleotide-diphospho-sugar transferases"/>
    <property type="match status" value="1"/>
</dbReference>
<dbReference type="KEGG" id="cmah:C1I91_27170"/>
<protein>
    <submittedName>
        <fullName evidence="2">Glycosyltransferase family 2 protein</fullName>
    </submittedName>
</protein>
<dbReference type="Proteomes" id="UP000286268">
    <property type="component" value="Chromosome"/>
</dbReference>
<dbReference type="Pfam" id="PF00535">
    <property type="entry name" value="Glycos_transf_2"/>
    <property type="match status" value="1"/>
</dbReference>
<dbReference type="CDD" id="cd00761">
    <property type="entry name" value="Glyco_tranf_GTA_type"/>
    <property type="match status" value="1"/>
</dbReference>
<reference evidence="2 3" key="1">
    <citation type="submission" date="2018-01" db="EMBL/GenBank/DDBJ databases">
        <title>Genome Sequencing and Assembly of Anaerobacter polyendosporus strain CT4.</title>
        <authorList>
            <person name="Tachaapaikoon C."/>
            <person name="Sutheeworapong S."/>
            <person name="Jenjaroenpun P."/>
            <person name="Wongsurawat T."/>
            <person name="Nookeaw I."/>
            <person name="Cheawchanlertfa P."/>
            <person name="Kosugi A."/>
            <person name="Cheevadhanarak S."/>
            <person name="Ratanakhanokchai K."/>
        </authorList>
    </citation>
    <scope>NUCLEOTIDE SEQUENCE [LARGE SCALE GENOMIC DNA]</scope>
    <source>
        <strain evidence="2 3">CT4</strain>
    </source>
</reference>
<dbReference type="RefSeq" id="WP_128215726.1">
    <property type="nucleotide sequence ID" value="NZ_CP025746.1"/>
</dbReference>
<dbReference type="EMBL" id="CP025746">
    <property type="protein sequence ID" value="QAA35032.1"/>
    <property type="molecule type" value="Genomic_DNA"/>
</dbReference>
<keyword evidence="2" id="KW-0808">Transferase</keyword>